<feature type="domain" description="WWE" evidence="2">
    <location>
        <begin position="147"/>
        <end position="224"/>
    </location>
</feature>
<feature type="region of interest" description="Disordered" evidence="1">
    <location>
        <begin position="131"/>
        <end position="156"/>
    </location>
</feature>
<feature type="compositionally biased region" description="Basic and acidic residues" evidence="1">
    <location>
        <begin position="136"/>
        <end position="156"/>
    </location>
</feature>
<sequence length="319" mass="36960">MTTWIIKSAPDDTQSPTFMPLICSVIDGFHVTFPDGYEEIFNSTLFGSEPFRNFKEFQVFLKDSVQRQIGGTSLDHFKRARDGEYHFPADLQERILGGGKPHAFDNFYVFFIIKLKQRLARQQCSLVETHGHRGHHTGEAHREHRGHHTGEAHRAEERPSVWYVRGDDGTLIPFDEETNTQINLCVDFKQKDVLKKIGKFNYLIDPTAKTQLNLQTGTIRDIVEKKLETRPVKKWHYINDRGIKIPFSEEDNRKIEAGKLSGVNPRLHGYDLYLDGSFQVNTDGETQQLIYEGGNKKTKRKTKRNKRRRSIYVSTRHSV</sequence>
<dbReference type="AlphaFoldDB" id="A0A6C0HZI4"/>
<dbReference type="PROSITE" id="PS50918">
    <property type="entry name" value="WWE"/>
    <property type="match status" value="1"/>
</dbReference>
<feature type="compositionally biased region" description="Basic residues" evidence="1">
    <location>
        <begin position="296"/>
        <end position="310"/>
    </location>
</feature>
<feature type="region of interest" description="Disordered" evidence="1">
    <location>
        <begin position="295"/>
        <end position="319"/>
    </location>
</feature>
<accession>A0A6C0HZI4</accession>
<reference evidence="3" key="1">
    <citation type="journal article" date="2020" name="Nature">
        <title>Giant virus diversity and host interactions through global metagenomics.</title>
        <authorList>
            <person name="Schulz F."/>
            <person name="Roux S."/>
            <person name="Paez-Espino D."/>
            <person name="Jungbluth S."/>
            <person name="Walsh D.A."/>
            <person name="Denef V.J."/>
            <person name="McMahon K.D."/>
            <person name="Konstantinidis K.T."/>
            <person name="Eloe-Fadrosh E.A."/>
            <person name="Kyrpides N.C."/>
            <person name="Woyke T."/>
        </authorList>
    </citation>
    <scope>NUCLEOTIDE SEQUENCE</scope>
    <source>
        <strain evidence="3">GVMAG-M-3300023184-17</strain>
    </source>
</reference>
<evidence type="ECO:0000256" key="1">
    <source>
        <dbReference type="SAM" id="MobiDB-lite"/>
    </source>
</evidence>
<evidence type="ECO:0000259" key="2">
    <source>
        <dbReference type="PROSITE" id="PS50918"/>
    </source>
</evidence>
<organism evidence="3">
    <name type="scientific">viral metagenome</name>
    <dbReference type="NCBI Taxonomy" id="1070528"/>
    <lineage>
        <taxon>unclassified sequences</taxon>
        <taxon>metagenomes</taxon>
        <taxon>organismal metagenomes</taxon>
    </lineage>
</organism>
<dbReference type="SUPFAM" id="SSF117839">
    <property type="entry name" value="WWE domain"/>
    <property type="match status" value="1"/>
</dbReference>
<proteinExistence type="predicted"/>
<evidence type="ECO:0000313" key="3">
    <source>
        <dbReference type="EMBL" id="QHT85567.1"/>
    </source>
</evidence>
<dbReference type="Gene3D" id="3.30.720.50">
    <property type="match status" value="1"/>
</dbReference>
<name>A0A6C0HZI4_9ZZZZ</name>
<dbReference type="InterPro" id="IPR004170">
    <property type="entry name" value="WWE_dom"/>
</dbReference>
<protein>
    <recommendedName>
        <fullName evidence="2">WWE domain-containing protein</fullName>
    </recommendedName>
</protein>
<dbReference type="EMBL" id="MN740042">
    <property type="protein sequence ID" value="QHT85567.1"/>
    <property type="molecule type" value="Genomic_DNA"/>
</dbReference>
<dbReference type="Pfam" id="PF02825">
    <property type="entry name" value="WWE"/>
    <property type="match status" value="1"/>
</dbReference>
<dbReference type="InterPro" id="IPR037197">
    <property type="entry name" value="WWE_dom_sf"/>
</dbReference>